<dbReference type="Pfam" id="PF17137">
    <property type="entry name" value="DUF5110"/>
    <property type="match status" value="1"/>
</dbReference>
<feature type="chain" id="PRO_5008027132" evidence="3">
    <location>
        <begin position="23"/>
        <end position="834"/>
    </location>
</feature>
<feature type="signal peptide" evidence="3">
    <location>
        <begin position="1"/>
        <end position="22"/>
    </location>
</feature>
<dbReference type="PANTHER" id="PTHR22762">
    <property type="entry name" value="ALPHA-GLUCOSIDASE"/>
    <property type="match status" value="1"/>
</dbReference>
<feature type="domain" description="Glycosyl hydrolase family 31 C-terminal" evidence="7">
    <location>
        <begin position="597"/>
        <end position="684"/>
    </location>
</feature>
<organism evidence="8 9">
    <name type="scientific">Bacteroides uniformis</name>
    <dbReference type="NCBI Taxonomy" id="820"/>
    <lineage>
        <taxon>Bacteria</taxon>
        <taxon>Pseudomonadati</taxon>
        <taxon>Bacteroidota</taxon>
        <taxon>Bacteroidia</taxon>
        <taxon>Bacteroidales</taxon>
        <taxon>Bacteroidaceae</taxon>
        <taxon>Bacteroides</taxon>
    </lineage>
</organism>
<evidence type="ECO:0000259" key="4">
    <source>
        <dbReference type="Pfam" id="PF01055"/>
    </source>
</evidence>
<evidence type="ECO:0000313" key="8">
    <source>
        <dbReference type="EMBL" id="CUP25922.1"/>
    </source>
</evidence>
<sequence>MVMKKYIFLFFAVCAFSVYANAQNRTGDCTSYTSDDRSVTFYLNDSSAIQLRLCSQSTVRIWFSPDGSFQRNNPSFAVVNEDLEDVGTVHVDEQNACYEIFTPKLRIRVNKSPFNLQIFDKYQKLLFSDYADKGHISNGQRKLEYKTLRRDEHFFGLGEKTGKLDRRGEAYKMWNSDKPCYSAVEDPLYKSIPFFMSSYRYGIFLDNTYKTEFKFGTESRDYYSFEAPGGEMIYYFIFGKDYKEIMKQYVDLTGKPIMPPKWALGFAQCRGLLTSEKLSYEIAEGYRKRGIPCDVIYQDIGWTQYLQDFEWRKGNYENPKKMLADLKDMGFKVVVSQDPVISQANKRQWEEADRLGYLVKDSTNGRSYDMPWPWGGNCGVVDFTLPAVADWWGAYQQKPIDDGIAGFWTDMGEPAWSNEEQTERLVMKHHLGMHDEIHNVYGLTWDKVVKEQFEKRNPNRRVFQMTRAAFAGLQRYTFGWTGDCGNGDDVTQGWGQMANQIPVLLSAGLGIIPFTTCDITGYCGDIENYPAMAELYTRWIQMGAFNPLSRIHHEGNVAVEPWLFGEEAEKNAKAAIELKYRLLPYIYTYAREAHETGLPLMRPMFLEYPADMETFSTDAQFMFGSELLVAPVVKKGARNKNVYLPEGTWIDYNNKHTAYSGEQWMTVDAPLNTIPMFVKQGSIMPQMPVMNYTDEKPVYPVTFEIFPAAAGSETTFSLYEDAGTDLGYLRGEFMRTPITCQTTDTGYTLKVGTRTGEKYSLPGQRNLMFCIYTEQMPKTALLDGQKIKKTNVGKLEENRETEFTITAWCPDKKQGTCLLRLPDDGKEHIIEFVY</sequence>
<dbReference type="Gene3D" id="2.60.40.1760">
    <property type="entry name" value="glycosyl hydrolase (family 31)"/>
    <property type="match status" value="1"/>
</dbReference>
<dbReference type="InterPro" id="IPR017853">
    <property type="entry name" value="GH"/>
</dbReference>
<dbReference type="InterPro" id="IPR033403">
    <property type="entry name" value="DUF5110"/>
</dbReference>
<dbReference type="GO" id="GO:0004558">
    <property type="term" value="F:alpha-1,4-glucosidase activity"/>
    <property type="evidence" value="ECO:0007669"/>
    <property type="project" value="UniProtKB-EC"/>
</dbReference>
<feature type="domain" description="DUF5110" evidence="6">
    <location>
        <begin position="700"/>
        <end position="767"/>
    </location>
</feature>
<evidence type="ECO:0000259" key="7">
    <source>
        <dbReference type="Pfam" id="PF21365"/>
    </source>
</evidence>
<reference evidence="8 9" key="1">
    <citation type="submission" date="2015-09" db="EMBL/GenBank/DDBJ databases">
        <authorList>
            <consortium name="Pathogen Informatics"/>
        </authorList>
    </citation>
    <scope>NUCLEOTIDE SEQUENCE [LARGE SCALE GENOMIC DNA]</scope>
    <source>
        <strain evidence="8 9">2789STDY5834942</strain>
    </source>
</reference>
<evidence type="ECO:0000259" key="5">
    <source>
        <dbReference type="Pfam" id="PF13802"/>
    </source>
</evidence>
<evidence type="ECO:0000256" key="2">
    <source>
        <dbReference type="RuleBase" id="RU361185"/>
    </source>
</evidence>
<dbReference type="Pfam" id="PF13802">
    <property type="entry name" value="Gal_mutarotas_2"/>
    <property type="match status" value="1"/>
</dbReference>
<dbReference type="GO" id="GO:0005975">
    <property type="term" value="P:carbohydrate metabolic process"/>
    <property type="evidence" value="ECO:0007669"/>
    <property type="project" value="InterPro"/>
</dbReference>
<dbReference type="Proteomes" id="UP000095788">
    <property type="component" value="Unassembled WGS sequence"/>
</dbReference>
<dbReference type="InterPro" id="IPR013780">
    <property type="entry name" value="Glyco_hydro_b"/>
</dbReference>
<dbReference type="PANTHER" id="PTHR22762:SF166">
    <property type="entry name" value="ALPHA-GLUCOSIDASE"/>
    <property type="match status" value="1"/>
</dbReference>
<gene>
    <name evidence="8" type="primary">yicI_1</name>
    <name evidence="8" type="ORF">ERS852554_00133</name>
</gene>
<feature type="domain" description="Glycoside hydrolase family 31 N-terminal" evidence="5">
    <location>
        <begin position="49"/>
        <end position="213"/>
    </location>
</feature>
<dbReference type="GO" id="GO:0061634">
    <property type="term" value="F:alpha-D-xyloside xylohydrolase"/>
    <property type="evidence" value="ECO:0007669"/>
    <property type="project" value="UniProtKB-EC"/>
</dbReference>
<dbReference type="GO" id="GO:0030246">
    <property type="term" value="F:carbohydrate binding"/>
    <property type="evidence" value="ECO:0007669"/>
    <property type="project" value="InterPro"/>
</dbReference>
<evidence type="ECO:0000259" key="6">
    <source>
        <dbReference type="Pfam" id="PF17137"/>
    </source>
</evidence>
<keyword evidence="2 8" id="KW-0326">Glycosidase</keyword>
<dbReference type="EC" id="3.2.1.177" evidence="8"/>
<keyword evidence="2 8" id="KW-0378">Hydrolase</keyword>
<dbReference type="SUPFAM" id="SSF51011">
    <property type="entry name" value="Glycosyl hydrolase domain"/>
    <property type="match status" value="1"/>
</dbReference>
<comment type="similarity">
    <text evidence="1 2">Belongs to the glycosyl hydrolase 31 family.</text>
</comment>
<dbReference type="SUPFAM" id="SSF74650">
    <property type="entry name" value="Galactose mutarotase-like"/>
    <property type="match status" value="1"/>
</dbReference>
<feature type="domain" description="Glycoside hydrolase family 31 TIM barrel" evidence="4">
    <location>
        <begin position="256"/>
        <end position="588"/>
    </location>
</feature>
<evidence type="ECO:0000256" key="1">
    <source>
        <dbReference type="ARBA" id="ARBA00007806"/>
    </source>
</evidence>
<accession>A0A174LP09</accession>
<keyword evidence="3" id="KW-0732">Signal</keyword>
<dbReference type="EC" id="3.2.1.20" evidence="8"/>
<dbReference type="AlphaFoldDB" id="A0A174LP09"/>
<name>A0A174LP09_BACUN</name>
<dbReference type="Pfam" id="PF01055">
    <property type="entry name" value="Glyco_hydro_31_2nd"/>
    <property type="match status" value="1"/>
</dbReference>
<dbReference type="Pfam" id="PF21365">
    <property type="entry name" value="Glyco_hydro_31_3rd"/>
    <property type="match status" value="1"/>
</dbReference>
<protein>
    <submittedName>
        <fullName evidence="8">Alpha-glucosidases, family 31 of glycosyl hydrolases</fullName>
        <ecNumber evidence="8">3.2.1.177</ecNumber>
        <ecNumber evidence="8">3.2.1.20</ecNumber>
    </submittedName>
</protein>
<dbReference type="EMBL" id="CZBF01000001">
    <property type="protein sequence ID" value="CUP25922.1"/>
    <property type="molecule type" value="Genomic_DNA"/>
</dbReference>
<dbReference type="Gene3D" id="2.60.40.1180">
    <property type="entry name" value="Golgi alpha-mannosidase II"/>
    <property type="match status" value="2"/>
</dbReference>
<dbReference type="InterPro" id="IPR011013">
    <property type="entry name" value="Gal_mutarotase_sf_dom"/>
</dbReference>
<dbReference type="Gene3D" id="3.20.20.80">
    <property type="entry name" value="Glycosidases"/>
    <property type="match status" value="1"/>
</dbReference>
<evidence type="ECO:0000256" key="3">
    <source>
        <dbReference type="SAM" id="SignalP"/>
    </source>
</evidence>
<dbReference type="CDD" id="cd14752">
    <property type="entry name" value="GH31_N"/>
    <property type="match status" value="1"/>
</dbReference>
<dbReference type="InterPro" id="IPR000322">
    <property type="entry name" value="Glyco_hydro_31_TIM"/>
</dbReference>
<evidence type="ECO:0000313" key="9">
    <source>
        <dbReference type="Proteomes" id="UP000095788"/>
    </source>
</evidence>
<dbReference type="InterPro" id="IPR048395">
    <property type="entry name" value="Glyco_hydro_31_C"/>
</dbReference>
<dbReference type="InterPro" id="IPR025887">
    <property type="entry name" value="Glyco_hydro_31_N_dom"/>
</dbReference>
<dbReference type="SUPFAM" id="SSF51445">
    <property type="entry name" value="(Trans)glycosidases"/>
    <property type="match status" value="1"/>
</dbReference>
<proteinExistence type="inferred from homology"/>